<comment type="caution">
    <text evidence="2">The sequence shown here is derived from an EMBL/GenBank/DDBJ whole genome shotgun (WGS) entry which is preliminary data.</text>
</comment>
<evidence type="ECO:0000256" key="1">
    <source>
        <dbReference type="SAM" id="MobiDB-lite"/>
    </source>
</evidence>
<evidence type="ECO:0000313" key="3">
    <source>
        <dbReference type="Proteomes" id="UP000273786"/>
    </source>
</evidence>
<keyword evidence="3" id="KW-1185">Reference proteome</keyword>
<feature type="region of interest" description="Disordered" evidence="1">
    <location>
        <begin position="79"/>
        <end position="105"/>
    </location>
</feature>
<dbReference type="EMBL" id="RQXT01000001">
    <property type="protein sequence ID" value="RRI07973.1"/>
    <property type="molecule type" value="Genomic_DNA"/>
</dbReference>
<organism evidence="2 3">
    <name type="scientific">Mesorhizobium tamadayense</name>
    <dbReference type="NCBI Taxonomy" id="425306"/>
    <lineage>
        <taxon>Bacteria</taxon>
        <taxon>Pseudomonadati</taxon>
        <taxon>Pseudomonadota</taxon>
        <taxon>Alphaproteobacteria</taxon>
        <taxon>Hyphomicrobiales</taxon>
        <taxon>Phyllobacteriaceae</taxon>
        <taxon>Mesorhizobium</taxon>
    </lineage>
</organism>
<reference evidence="2 3" key="1">
    <citation type="submission" date="2018-11" db="EMBL/GenBank/DDBJ databases">
        <title>the genome of Mesorhizobium tamadayense DSM 28320.</title>
        <authorList>
            <person name="Gao J."/>
        </authorList>
    </citation>
    <scope>NUCLEOTIDE SEQUENCE [LARGE SCALE GENOMIC DNA]</scope>
    <source>
        <strain evidence="2 3">DSM 28320</strain>
    </source>
</reference>
<dbReference type="OrthoDB" id="8002233at2"/>
<dbReference type="Proteomes" id="UP000273786">
    <property type="component" value="Unassembled WGS sequence"/>
</dbReference>
<dbReference type="AlphaFoldDB" id="A0A3P3GCU8"/>
<accession>A0A3P3GCU8</accession>
<evidence type="ECO:0000313" key="2">
    <source>
        <dbReference type="EMBL" id="RRI07973.1"/>
    </source>
</evidence>
<name>A0A3P3GCU8_9HYPH</name>
<sequence length="105" mass="11662">MAPRKAIEPSPLRLDDLPMFATDRQIAEAIVGRENAERWMRERLPTLSGKPGFPAIDEFHGGRSVALVRRFYESYLGTAQSPAAAPPGRADASQWKTKSRSRPQA</sequence>
<proteinExistence type="predicted"/>
<protein>
    <submittedName>
        <fullName evidence="2">Uncharacterized protein</fullName>
    </submittedName>
</protein>
<gene>
    <name evidence="2" type="ORF">EH240_00030</name>
</gene>